<name>A0A345UWK7_PSEFL</name>
<reference evidence="1 2" key="1">
    <citation type="submission" date="2017-07" db="EMBL/GenBank/DDBJ databases">
        <title>Genome sequence of Pseudomonas NEP1.</title>
        <authorList>
            <person name="Nascimento F.X."/>
        </authorList>
    </citation>
    <scope>NUCLEOTIDE SEQUENCE [LARGE SCALE GENOMIC DNA]</scope>
    <source>
        <strain evidence="1 2">NEP1</strain>
    </source>
</reference>
<organism evidence="1 2">
    <name type="scientific">Pseudomonas fluorescens</name>
    <dbReference type="NCBI Taxonomy" id="294"/>
    <lineage>
        <taxon>Bacteria</taxon>
        <taxon>Pseudomonadati</taxon>
        <taxon>Pseudomonadota</taxon>
        <taxon>Gammaproteobacteria</taxon>
        <taxon>Pseudomonadales</taxon>
        <taxon>Pseudomonadaceae</taxon>
        <taxon>Pseudomonas</taxon>
    </lineage>
</organism>
<dbReference type="EMBL" id="CP022313">
    <property type="protein sequence ID" value="AXJ04859.1"/>
    <property type="molecule type" value="Genomic_DNA"/>
</dbReference>
<protein>
    <submittedName>
        <fullName evidence="1">Uncharacterized protein</fullName>
    </submittedName>
</protein>
<proteinExistence type="predicted"/>
<accession>A0A345UWK7</accession>
<gene>
    <name evidence="1" type="ORF">CFN16_12240</name>
</gene>
<sequence>MQLNLLTSPESLSANDLVTLPSAEYQALRQFYESSQALRNGKNETAIAAAIALLNISEQVLYVLSQPAERLRNRVQIIEA</sequence>
<evidence type="ECO:0000313" key="1">
    <source>
        <dbReference type="EMBL" id="AXJ04859.1"/>
    </source>
</evidence>
<dbReference type="AlphaFoldDB" id="A0A345UWK7"/>
<evidence type="ECO:0000313" key="2">
    <source>
        <dbReference type="Proteomes" id="UP000254535"/>
    </source>
</evidence>
<dbReference type="RefSeq" id="WP_115077701.1">
    <property type="nucleotide sequence ID" value="NZ_CP022313.1"/>
</dbReference>
<dbReference type="Proteomes" id="UP000254535">
    <property type="component" value="Chromosome"/>
</dbReference>